<dbReference type="KEGG" id="epl:P4G45_05260"/>
<dbReference type="RefSeq" id="WP_348268625.1">
    <property type="nucleotide sequence ID" value="NZ_CP121194.1"/>
</dbReference>
<gene>
    <name evidence="1" type="ORF">P4G45_05260</name>
    <name evidence="2" type="ORF">P8936_05230</name>
</gene>
<reference evidence="1" key="1">
    <citation type="submission" date="2023-03" db="EMBL/GenBank/DDBJ databases">
        <title>Edaphobacter sp.</title>
        <authorList>
            <person name="Huber K.J."/>
            <person name="Papendorf J."/>
            <person name="Pilke C."/>
            <person name="Bunk B."/>
            <person name="Sproeer C."/>
            <person name="Pester M."/>
        </authorList>
    </citation>
    <scope>NUCLEOTIDE SEQUENCE</scope>
    <source>
        <strain evidence="1">DSM 109919</strain>
        <strain evidence="2">DSM 109920</strain>
    </source>
</reference>
<dbReference type="AlphaFoldDB" id="A0AAU7D043"/>
<dbReference type="EMBL" id="CP121194">
    <property type="protein sequence ID" value="XBH11138.1"/>
    <property type="molecule type" value="Genomic_DNA"/>
</dbReference>
<protein>
    <submittedName>
        <fullName evidence="1">Uncharacterized protein</fullName>
    </submittedName>
</protein>
<proteinExistence type="predicted"/>
<organism evidence="1">
    <name type="scientific">Edaphobacter paludis</name>
    <dbReference type="NCBI Taxonomy" id="3035702"/>
    <lineage>
        <taxon>Bacteria</taxon>
        <taxon>Pseudomonadati</taxon>
        <taxon>Acidobacteriota</taxon>
        <taxon>Terriglobia</taxon>
        <taxon>Terriglobales</taxon>
        <taxon>Acidobacteriaceae</taxon>
        <taxon>Edaphobacter</taxon>
    </lineage>
</organism>
<accession>A0AAU7DBM9</accession>
<evidence type="ECO:0000313" key="1">
    <source>
        <dbReference type="EMBL" id="XBH11138.1"/>
    </source>
</evidence>
<sequence>MTAIWPPPPDLDSLKELFATADIEGLIADECPLDEYDPEAKHFYEATIGFPTSKFAAEQTLPSLEQLWVKQFMLNDEQLAQRRPALLKLAQQIARFFGPEAKPQVRPQT</sequence>
<name>A0AAU7D043_9BACT</name>
<evidence type="ECO:0000313" key="2">
    <source>
        <dbReference type="EMBL" id="XBH14567.1"/>
    </source>
</evidence>
<dbReference type="EMBL" id="CP121195">
    <property type="protein sequence ID" value="XBH14567.1"/>
    <property type="molecule type" value="Genomic_DNA"/>
</dbReference>
<accession>A0AAU7D043</accession>